<protein>
    <submittedName>
        <fullName evidence="2">Uncharacterized protein</fullName>
    </submittedName>
</protein>
<dbReference type="AlphaFoldDB" id="A0A426YFE9"/>
<feature type="compositionally biased region" description="Basic residues" evidence="1">
    <location>
        <begin position="22"/>
        <end position="31"/>
    </location>
</feature>
<sequence length="79" mass="8424">MVLPGTNSSGGSAEICPTSPVWKKKKKKKKASLGMTKSLAAPSHPKKPVAFRLDGRIPALIVQQAQILTREAGPCSGWR</sequence>
<dbReference type="EMBL" id="AMZH03012757">
    <property type="protein sequence ID" value="RRT50455.1"/>
    <property type="molecule type" value="Genomic_DNA"/>
</dbReference>
<reference evidence="2 3" key="1">
    <citation type="journal article" date="2014" name="Agronomy (Basel)">
        <title>A Draft Genome Sequence for Ensete ventricosum, the Drought-Tolerant Tree Against Hunger.</title>
        <authorList>
            <person name="Harrison J."/>
            <person name="Moore K.A."/>
            <person name="Paszkiewicz K."/>
            <person name="Jones T."/>
            <person name="Grant M."/>
            <person name="Ambacheew D."/>
            <person name="Muzemil S."/>
            <person name="Studholme D.J."/>
        </authorList>
    </citation>
    <scope>NUCLEOTIDE SEQUENCE [LARGE SCALE GENOMIC DNA]</scope>
</reference>
<gene>
    <name evidence="2" type="ORF">B296_00051725</name>
</gene>
<feature type="compositionally biased region" description="Polar residues" evidence="1">
    <location>
        <begin position="1"/>
        <end position="11"/>
    </location>
</feature>
<evidence type="ECO:0000313" key="2">
    <source>
        <dbReference type="EMBL" id="RRT50455.1"/>
    </source>
</evidence>
<proteinExistence type="predicted"/>
<organism evidence="2 3">
    <name type="scientific">Ensete ventricosum</name>
    <name type="common">Abyssinian banana</name>
    <name type="synonym">Musa ensete</name>
    <dbReference type="NCBI Taxonomy" id="4639"/>
    <lineage>
        <taxon>Eukaryota</taxon>
        <taxon>Viridiplantae</taxon>
        <taxon>Streptophyta</taxon>
        <taxon>Embryophyta</taxon>
        <taxon>Tracheophyta</taxon>
        <taxon>Spermatophyta</taxon>
        <taxon>Magnoliopsida</taxon>
        <taxon>Liliopsida</taxon>
        <taxon>Zingiberales</taxon>
        <taxon>Musaceae</taxon>
        <taxon>Ensete</taxon>
    </lineage>
</organism>
<evidence type="ECO:0000313" key="3">
    <source>
        <dbReference type="Proteomes" id="UP000287651"/>
    </source>
</evidence>
<feature type="region of interest" description="Disordered" evidence="1">
    <location>
        <begin position="1"/>
        <end position="47"/>
    </location>
</feature>
<dbReference type="Proteomes" id="UP000287651">
    <property type="component" value="Unassembled WGS sequence"/>
</dbReference>
<evidence type="ECO:0000256" key="1">
    <source>
        <dbReference type="SAM" id="MobiDB-lite"/>
    </source>
</evidence>
<comment type="caution">
    <text evidence="2">The sequence shown here is derived from an EMBL/GenBank/DDBJ whole genome shotgun (WGS) entry which is preliminary data.</text>
</comment>
<name>A0A426YFE9_ENSVE</name>
<accession>A0A426YFE9</accession>